<protein>
    <submittedName>
        <fullName evidence="2">Uncharacterized protein</fullName>
    </submittedName>
</protein>
<organism evidence="2 3">
    <name type="scientific">Pseudonocardia saturnea</name>
    <dbReference type="NCBI Taxonomy" id="33909"/>
    <lineage>
        <taxon>Bacteria</taxon>
        <taxon>Bacillati</taxon>
        <taxon>Actinomycetota</taxon>
        <taxon>Actinomycetes</taxon>
        <taxon>Pseudonocardiales</taxon>
        <taxon>Pseudonocardiaceae</taxon>
        <taxon>Pseudonocardia</taxon>
    </lineage>
</organism>
<feature type="region of interest" description="Disordered" evidence="1">
    <location>
        <begin position="1"/>
        <end position="23"/>
    </location>
</feature>
<gene>
    <name evidence="2" type="ORF">PSA01_14070</name>
</gene>
<dbReference type="EMBL" id="BJNH01000015">
    <property type="protein sequence ID" value="GEC24378.1"/>
    <property type="molecule type" value="Genomic_DNA"/>
</dbReference>
<reference evidence="2 3" key="1">
    <citation type="submission" date="2019-06" db="EMBL/GenBank/DDBJ databases">
        <title>Whole genome shotgun sequence of Pseudonocardia saturnea NBRC 14499.</title>
        <authorList>
            <person name="Hosoyama A."/>
            <person name="Uohara A."/>
            <person name="Ohji S."/>
            <person name="Ichikawa N."/>
        </authorList>
    </citation>
    <scope>NUCLEOTIDE SEQUENCE [LARGE SCALE GENOMIC DNA]</scope>
    <source>
        <strain evidence="2 3">NBRC 14499</strain>
    </source>
</reference>
<comment type="caution">
    <text evidence="2">The sequence shown here is derived from an EMBL/GenBank/DDBJ whole genome shotgun (WGS) entry which is preliminary data.</text>
</comment>
<dbReference type="Proteomes" id="UP000320693">
    <property type="component" value="Unassembled WGS sequence"/>
</dbReference>
<evidence type="ECO:0000256" key="1">
    <source>
        <dbReference type="SAM" id="MobiDB-lite"/>
    </source>
</evidence>
<accession>A0ABQ0RUM3</accession>
<keyword evidence="3" id="KW-1185">Reference proteome</keyword>
<name>A0ABQ0RUM3_9PSEU</name>
<proteinExistence type="predicted"/>
<evidence type="ECO:0000313" key="2">
    <source>
        <dbReference type="EMBL" id="GEC24378.1"/>
    </source>
</evidence>
<evidence type="ECO:0000313" key="3">
    <source>
        <dbReference type="Proteomes" id="UP000320693"/>
    </source>
</evidence>
<sequence>MIARTVARRSLCSELSRKSTPTPLPIWFDRTAPPATSASSFTISDFGKATRRVAAKMQVKTMEVTLVERPHGVGGQETYVNCW</sequence>